<dbReference type="Gene3D" id="3.10.450.50">
    <property type="match status" value="1"/>
</dbReference>
<dbReference type="EMBL" id="BAABIC010000001">
    <property type="protein sequence ID" value="GAA4672827.1"/>
    <property type="molecule type" value="Genomic_DNA"/>
</dbReference>
<sequence>MRTDRTATSGDGVDDETTRATVEAVKRLDAACDRGDIDAFMAAMTDDCIWESFTPAPDGQRYEGQAAVRQAMADFFGTSPVFDGEEMLACADRVTVRWTCRFDGGHVRGVDVVRVRDGKVAEILSYVKGDRP</sequence>
<dbReference type="Proteomes" id="UP001500325">
    <property type="component" value="Unassembled WGS sequence"/>
</dbReference>
<evidence type="ECO:0000313" key="3">
    <source>
        <dbReference type="Proteomes" id="UP001500325"/>
    </source>
</evidence>
<feature type="domain" description="SnoaL-like" evidence="1">
    <location>
        <begin position="25"/>
        <end position="123"/>
    </location>
</feature>
<accession>A0ABP8VUY8</accession>
<evidence type="ECO:0000313" key="2">
    <source>
        <dbReference type="EMBL" id="GAA4672827.1"/>
    </source>
</evidence>
<reference evidence="3" key="1">
    <citation type="journal article" date="2019" name="Int. J. Syst. Evol. Microbiol.">
        <title>The Global Catalogue of Microorganisms (GCM) 10K type strain sequencing project: providing services to taxonomists for standard genome sequencing and annotation.</title>
        <authorList>
            <consortium name="The Broad Institute Genomics Platform"/>
            <consortium name="The Broad Institute Genome Sequencing Center for Infectious Disease"/>
            <person name="Wu L."/>
            <person name="Ma J."/>
        </authorList>
    </citation>
    <scope>NUCLEOTIDE SEQUENCE [LARGE SCALE GENOMIC DNA]</scope>
    <source>
        <strain evidence="3">JCM 18055</strain>
    </source>
</reference>
<name>A0ABP8VUY8_9PSEU</name>
<evidence type="ECO:0000259" key="1">
    <source>
        <dbReference type="Pfam" id="PF12680"/>
    </source>
</evidence>
<organism evidence="2 3">
    <name type="scientific">Pseudonocardia yuanmonensis</name>
    <dbReference type="NCBI Taxonomy" id="1095914"/>
    <lineage>
        <taxon>Bacteria</taxon>
        <taxon>Bacillati</taxon>
        <taxon>Actinomycetota</taxon>
        <taxon>Actinomycetes</taxon>
        <taxon>Pseudonocardiales</taxon>
        <taxon>Pseudonocardiaceae</taxon>
        <taxon>Pseudonocardia</taxon>
    </lineage>
</organism>
<dbReference type="InterPro" id="IPR037401">
    <property type="entry name" value="SnoaL-like"/>
</dbReference>
<dbReference type="InterPro" id="IPR032710">
    <property type="entry name" value="NTF2-like_dom_sf"/>
</dbReference>
<comment type="caution">
    <text evidence="2">The sequence shown here is derived from an EMBL/GenBank/DDBJ whole genome shotgun (WGS) entry which is preliminary data.</text>
</comment>
<dbReference type="Pfam" id="PF12680">
    <property type="entry name" value="SnoaL_2"/>
    <property type="match status" value="1"/>
</dbReference>
<gene>
    <name evidence="2" type="ORF">GCM10023215_00140</name>
</gene>
<proteinExistence type="predicted"/>
<dbReference type="SUPFAM" id="SSF54427">
    <property type="entry name" value="NTF2-like"/>
    <property type="match status" value="1"/>
</dbReference>
<keyword evidence="3" id="KW-1185">Reference proteome</keyword>
<protein>
    <submittedName>
        <fullName evidence="2">Nuclear transport factor 2 family protein</fullName>
    </submittedName>
</protein>